<evidence type="ECO:0000256" key="5">
    <source>
        <dbReference type="ARBA" id="ARBA00022691"/>
    </source>
</evidence>
<dbReference type="PANTHER" id="PTHR11265">
    <property type="entry name" value="S-ADENOSYL-METHYLTRANSFERASE MRAW"/>
    <property type="match status" value="1"/>
</dbReference>
<dbReference type="Pfam" id="PF01795">
    <property type="entry name" value="Methyltransf_5"/>
    <property type="match status" value="1"/>
</dbReference>
<evidence type="ECO:0000256" key="6">
    <source>
        <dbReference type="HAMAP-Rule" id="MF_01007"/>
    </source>
</evidence>
<dbReference type="EMBL" id="MHSW01000038">
    <property type="protein sequence ID" value="OHA50386.1"/>
    <property type="molecule type" value="Genomic_DNA"/>
</dbReference>
<dbReference type="Proteomes" id="UP000176951">
    <property type="component" value="Unassembled WGS sequence"/>
</dbReference>
<sequence>MAHIPVLANEVVKFIEPKGGRNYIDCTLGDGGHAELILAHSSPDGKLLGIDRDQGSLRRAEKNLQRFNGRTILIHESYSNLSTIIAHYNFSNIYGILFDLGISSYHIEESGGGFSFRANEPLDMRFNRLGQAETAADILNTRDKAQLEEILEMFGGETYALNIAEEIIRKRERHKIETTADLLEIINKVKKSTNRKIHPATKTFQALRIAVNKEMDLLAEVLPQMTENLKKGGRIAFISYHSLEDAIVKDFFQGLAQANEVKILTDKPVSPSLIEQRENPRSRSAKLRVVEKI</sequence>
<comment type="similarity">
    <text evidence="1 6">Belongs to the methyltransferase superfamily. RsmH family.</text>
</comment>
<keyword evidence="6" id="KW-0963">Cytoplasm</keyword>
<feature type="binding site" evidence="6">
    <location>
        <position position="51"/>
    </location>
    <ligand>
        <name>S-adenosyl-L-methionine</name>
        <dbReference type="ChEBI" id="CHEBI:59789"/>
    </ligand>
</feature>
<name>A0A1G2PPW9_9BACT</name>
<dbReference type="Gene3D" id="3.40.50.150">
    <property type="entry name" value="Vaccinia Virus protein VP39"/>
    <property type="match status" value="1"/>
</dbReference>
<dbReference type="InterPro" id="IPR029063">
    <property type="entry name" value="SAM-dependent_MTases_sf"/>
</dbReference>
<accession>A0A1G2PPW9</accession>
<gene>
    <name evidence="6" type="primary">rsmH</name>
    <name evidence="7" type="ORF">A3A97_03485</name>
</gene>
<comment type="caution">
    <text evidence="7">The sequence shown here is derived from an EMBL/GenBank/DDBJ whole genome shotgun (WGS) entry which is preliminary data.</text>
</comment>
<comment type="catalytic activity">
    <reaction evidence="6">
        <text>cytidine(1402) in 16S rRNA + S-adenosyl-L-methionine = N(4)-methylcytidine(1402) in 16S rRNA + S-adenosyl-L-homocysteine + H(+)</text>
        <dbReference type="Rhea" id="RHEA:42928"/>
        <dbReference type="Rhea" id="RHEA-COMP:10286"/>
        <dbReference type="Rhea" id="RHEA-COMP:10287"/>
        <dbReference type="ChEBI" id="CHEBI:15378"/>
        <dbReference type="ChEBI" id="CHEBI:57856"/>
        <dbReference type="ChEBI" id="CHEBI:59789"/>
        <dbReference type="ChEBI" id="CHEBI:74506"/>
        <dbReference type="ChEBI" id="CHEBI:82748"/>
        <dbReference type="EC" id="2.1.1.199"/>
    </reaction>
</comment>
<keyword evidence="3 6" id="KW-0489">Methyltransferase</keyword>
<dbReference type="Gene3D" id="1.10.150.170">
    <property type="entry name" value="Putative methyltransferase TM0872, insert domain"/>
    <property type="match status" value="1"/>
</dbReference>
<feature type="binding site" evidence="6">
    <location>
        <position position="78"/>
    </location>
    <ligand>
        <name>S-adenosyl-L-methionine</name>
        <dbReference type="ChEBI" id="CHEBI:59789"/>
    </ligand>
</feature>
<evidence type="ECO:0000256" key="3">
    <source>
        <dbReference type="ARBA" id="ARBA00022603"/>
    </source>
</evidence>
<keyword evidence="2 6" id="KW-0698">rRNA processing</keyword>
<feature type="binding site" evidence="6">
    <location>
        <position position="99"/>
    </location>
    <ligand>
        <name>S-adenosyl-L-methionine</name>
        <dbReference type="ChEBI" id="CHEBI:59789"/>
    </ligand>
</feature>
<comment type="function">
    <text evidence="6">Specifically methylates the N4 position of cytidine in position 1402 (C1402) of 16S rRNA.</text>
</comment>
<dbReference type="SUPFAM" id="SSF53335">
    <property type="entry name" value="S-adenosyl-L-methionine-dependent methyltransferases"/>
    <property type="match status" value="1"/>
</dbReference>
<keyword evidence="4 6" id="KW-0808">Transferase</keyword>
<evidence type="ECO:0000256" key="1">
    <source>
        <dbReference type="ARBA" id="ARBA00010396"/>
    </source>
</evidence>
<dbReference type="NCBIfam" id="TIGR00006">
    <property type="entry name" value="16S rRNA (cytosine(1402)-N(4))-methyltransferase RsmH"/>
    <property type="match status" value="1"/>
</dbReference>
<dbReference type="PIRSF" id="PIRSF004486">
    <property type="entry name" value="MraW"/>
    <property type="match status" value="1"/>
</dbReference>
<reference evidence="7 8" key="1">
    <citation type="journal article" date="2016" name="Nat. Commun.">
        <title>Thousands of microbial genomes shed light on interconnected biogeochemical processes in an aquifer system.</title>
        <authorList>
            <person name="Anantharaman K."/>
            <person name="Brown C.T."/>
            <person name="Hug L.A."/>
            <person name="Sharon I."/>
            <person name="Castelle C.J."/>
            <person name="Probst A.J."/>
            <person name="Thomas B.C."/>
            <person name="Singh A."/>
            <person name="Wilkins M.J."/>
            <person name="Karaoz U."/>
            <person name="Brodie E.L."/>
            <person name="Williams K.H."/>
            <person name="Hubbard S.S."/>
            <person name="Banfield J.F."/>
        </authorList>
    </citation>
    <scope>NUCLEOTIDE SEQUENCE [LARGE SCALE GENOMIC DNA]</scope>
</reference>
<evidence type="ECO:0000313" key="7">
    <source>
        <dbReference type="EMBL" id="OHA50386.1"/>
    </source>
</evidence>
<comment type="subcellular location">
    <subcellularLocation>
        <location evidence="6">Cytoplasm</location>
    </subcellularLocation>
</comment>
<protein>
    <recommendedName>
        <fullName evidence="6">Ribosomal RNA small subunit methyltransferase H</fullName>
        <ecNumber evidence="6">2.1.1.199</ecNumber>
    </recommendedName>
    <alternativeName>
        <fullName evidence="6">16S rRNA m(4)C1402 methyltransferase</fullName>
    </alternativeName>
    <alternativeName>
        <fullName evidence="6">rRNA (cytosine-N(4)-)-methyltransferase RsmH</fullName>
    </alternativeName>
</protein>
<dbReference type="EC" id="2.1.1.199" evidence="6"/>
<keyword evidence="5 6" id="KW-0949">S-adenosyl-L-methionine</keyword>
<feature type="binding site" evidence="6">
    <location>
        <begin position="31"/>
        <end position="33"/>
    </location>
    <ligand>
        <name>S-adenosyl-L-methionine</name>
        <dbReference type="ChEBI" id="CHEBI:59789"/>
    </ligand>
</feature>
<dbReference type="GO" id="GO:0071424">
    <property type="term" value="F:rRNA (cytosine-N4-)-methyltransferase activity"/>
    <property type="evidence" value="ECO:0007669"/>
    <property type="project" value="UniProtKB-UniRule"/>
</dbReference>
<proteinExistence type="inferred from homology"/>
<dbReference type="SUPFAM" id="SSF81799">
    <property type="entry name" value="Putative methyltransferase TM0872, insert domain"/>
    <property type="match status" value="1"/>
</dbReference>
<dbReference type="HAMAP" id="MF_01007">
    <property type="entry name" value="16SrRNA_methyltr_H"/>
    <property type="match status" value="1"/>
</dbReference>
<dbReference type="GO" id="GO:0005737">
    <property type="term" value="C:cytoplasm"/>
    <property type="evidence" value="ECO:0007669"/>
    <property type="project" value="UniProtKB-SubCell"/>
</dbReference>
<dbReference type="GO" id="GO:0070475">
    <property type="term" value="P:rRNA base methylation"/>
    <property type="evidence" value="ECO:0007669"/>
    <property type="project" value="UniProtKB-UniRule"/>
</dbReference>
<evidence type="ECO:0000256" key="2">
    <source>
        <dbReference type="ARBA" id="ARBA00022552"/>
    </source>
</evidence>
<dbReference type="PANTHER" id="PTHR11265:SF0">
    <property type="entry name" value="12S RRNA N4-METHYLCYTIDINE METHYLTRANSFERASE"/>
    <property type="match status" value="1"/>
</dbReference>
<evidence type="ECO:0000313" key="8">
    <source>
        <dbReference type="Proteomes" id="UP000176951"/>
    </source>
</evidence>
<dbReference type="InterPro" id="IPR023397">
    <property type="entry name" value="SAM-dep_MeTrfase_MraW_recog"/>
</dbReference>
<evidence type="ECO:0000256" key="4">
    <source>
        <dbReference type="ARBA" id="ARBA00022679"/>
    </source>
</evidence>
<feature type="binding site" evidence="6">
    <location>
        <position position="106"/>
    </location>
    <ligand>
        <name>S-adenosyl-L-methionine</name>
        <dbReference type="ChEBI" id="CHEBI:59789"/>
    </ligand>
</feature>
<organism evidence="7 8">
    <name type="scientific">Candidatus Terrybacteria bacterium RIFCSPLOWO2_01_FULL_40_23</name>
    <dbReference type="NCBI Taxonomy" id="1802366"/>
    <lineage>
        <taxon>Bacteria</taxon>
        <taxon>Candidatus Terryibacteriota</taxon>
    </lineage>
</organism>
<dbReference type="InterPro" id="IPR002903">
    <property type="entry name" value="RsmH"/>
</dbReference>
<dbReference type="AlphaFoldDB" id="A0A1G2PPW9"/>